<gene>
    <name evidence="1" type="ORF">DWX92_06820</name>
</gene>
<dbReference type="AlphaFoldDB" id="A0A412J1G3"/>
<reference evidence="1 2" key="1">
    <citation type="submission" date="2018-08" db="EMBL/GenBank/DDBJ databases">
        <title>A genome reference for cultivated species of the human gut microbiota.</title>
        <authorList>
            <person name="Zou Y."/>
            <person name="Xue W."/>
            <person name="Luo G."/>
        </authorList>
    </citation>
    <scope>NUCLEOTIDE SEQUENCE [LARGE SCALE GENOMIC DNA]</scope>
    <source>
        <strain evidence="1 2">AF22-10AC</strain>
    </source>
</reference>
<dbReference type="EMBL" id="QRVM01000028">
    <property type="protein sequence ID" value="RGS46028.1"/>
    <property type="molecule type" value="Genomic_DNA"/>
</dbReference>
<evidence type="ECO:0000313" key="1">
    <source>
        <dbReference type="EMBL" id="RGS46028.1"/>
    </source>
</evidence>
<sequence length="140" mass="16373">MTRICCSHYGHETAKIVYRIPTMITQLQKDIDDHKIYLVRGKTMPPSSRYCFHCHKDVCYLFLPIDETSTTSVESEMGGFYEGYQKIVVKKIKDWFVDSYSDSIGTLECETSIDLTEKEYKKFIHNIYPTLKNGMKTMMI</sequence>
<dbReference type="Proteomes" id="UP000285274">
    <property type="component" value="Unassembled WGS sequence"/>
</dbReference>
<name>A0A412J1G3_9FIRM</name>
<organism evidence="1 2">
    <name type="scientific">Holdemanella biformis</name>
    <dbReference type="NCBI Taxonomy" id="1735"/>
    <lineage>
        <taxon>Bacteria</taxon>
        <taxon>Bacillati</taxon>
        <taxon>Bacillota</taxon>
        <taxon>Erysipelotrichia</taxon>
        <taxon>Erysipelotrichales</taxon>
        <taxon>Erysipelotrichaceae</taxon>
        <taxon>Holdemanella</taxon>
    </lineage>
</organism>
<comment type="caution">
    <text evidence="1">The sequence shown here is derived from an EMBL/GenBank/DDBJ whole genome shotgun (WGS) entry which is preliminary data.</text>
</comment>
<dbReference type="RefSeq" id="WP_117992556.1">
    <property type="nucleotide sequence ID" value="NZ_QRVM01000028.1"/>
</dbReference>
<protein>
    <submittedName>
        <fullName evidence="1">Uncharacterized protein</fullName>
    </submittedName>
</protein>
<accession>A0A412J1G3</accession>
<evidence type="ECO:0000313" key="2">
    <source>
        <dbReference type="Proteomes" id="UP000285274"/>
    </source>
</evidence>
<proteinExistence type="predicted"/>